<dbReference type="AlphaFoldDB" id="A0A1Y1UEX6"/>
<dbReference type="InParanoid" id="A0A1Y1UEX6"/>
<feature type="compositionally biased region" description="Polar residues" evidence="1">
    <location>
        <begin position="34"/>
        <end position="44"/>
    </location>
</feature>
<dbReference type="RefSeq" id="XP_021870662.1">
    <property type="nucleotide sequence ID" value="XM_022015898.1"/>
</dbReference>
<dbReference type="OrthoDB" id="2016285at2759"/>
<keyword evidence="4" id="KW-1185">Reference proteome</keyword>
<evidence type="ECO:0008006" key="5">
    <source>
        <dbReference type="Google" id="ProtNLM"/>
    </source>
</evidence>
<feature type="compositionally biased region" description="Low complexity" evidence="1">
    <location>
        <begin position="122"/>
        <end position="144"/>
    </location>
</feature>
<feature type="compositionally biased region" description="Low complexity" evidence="1">
    <location>
        <begin position="45"/>
        <end position="60"/>
    </location>
</feature>
<keyword evidence="2" id="KW-0812">Transmembrane</keyword>
<dbReference type="Gene3D" id="3.40.50.150">
    <property type="entry name" value="Vaccinia Virus protein VP39"/>
    <property type="match status" value="1"/>
</dbReference>
<accession>A0A1Y1UEX6</accession>
<sequence>MSSKSASDGGEDQGEAVFEYDSASPMDSDGRVSEASTASPTAQKSPHSADSRSSQSSHTSETVEPRQKSWGSPTSPGDLSPSSDVHSPIKVSSTSKLRQEAQTSFTIRRRGGSSMNSSATDSSPETPFSSSSLSSGSPSSISPIPGKPLYRKKSVHFNDKPRTSSPRTMGQNVIRLISLYLVSVAFMIPASLMVSLTTILLTPLYNSYPLTLHTPMVYAAATIVLALVYWLLTSFRSARDIISARVCLNVSALAGDAVAVSGRRIGSLCGLLGGPQWGAVVSRTILCTCLASGVGGFCLLCLDHALPVSPGRRSMSPAVNLVNVTSRSLFCMGHIYIMDHFWTRLLRGSTSFIVQHPEKSILLISLYLTCTSVLMQPPRGRSSLSQKVHAFLSRRLRLSRESSRNLESFTSLLPSQLFPVLLLLRIPLLILSTRQQLFLRLAPPYVAASGTLRILSSERGITGQIVVAENLERDYRFLRCDASILGGRWIRSVPNDSDRAAITMGDSIFAAFPMQEIGLLVHRSDPSESLMRTISLTTDLEIVPEIADATEENGEEQQRALIIGLGIGITASTFAQRGLALDVVELDPVVYKAAINHFGLRAPSESDTVNIIDGSVYLSELSRVNNDTSGQLQKWSHVVHDCFTGGGVPGEVFTKEFWEDLISLTEDDGIVVVNVASIIQSPSSKSIIRTLLSVFTQCRAFVEPTREIVEVVNMVILCTMAYSPLLTFRPPTHLDIQRSRIRSHVYSTFHDNEISLHDLLGPEDWSNPLFLLSRNDSTTLRDDWQGTTSFATWRAMQKLLSRDMWMAW</sequence>
<dbReference type="Proteomes" id="UP000193218">
    <property type="component" value="Unassembled WGS sequence"/>
</dbReference>
<feature type="transmembrane region" description="Helical" evidence="2">
    <location>
        <begin position="216"/>
        <end position="235"/>
    </location>
</feature>
<dbReference type="EMBL" id="NBSH01000007">
    <property type="protein sequence ID" value="ORX36593.1"/>
    <property type="molecule type" value="Genomic_DNA"/>
</dbReference>
<evidence type="ECO:0000313" key="3">
    <source>
        <dbReference type="EMBL" id="ORX36593.1"/>
    </source>
</evidence>
<organism evidence="3 4">
    <name type="scientific">Kockovaella imperatae</name>
    <dbReference type="NCBI Taxonomy" id="4999"/>
    <lineage>
        <taxon>Eukaryota</taxon>
        <taxon>Fungi</taxon>
        <taxon>Dikarya</taxon>
        <taxon>Basidiomycota</taxon>
        <taxon>Agaricomycotina</taxon>
        <taxon>Tremellomycetes</taxon>
        <taxon>Tremellales</taxon>
        <taxon>Cuniculitremaceae</taxon>
        <taxon>Kockovaella</taxon>
    </lineage>
</organism>
<dbReference type="GeneID" id="33557707"/>
<keyword evidence="2" id="KW-1133">Transmembrane helix</keyword>
<feature type="transmembrane region" description="Helical" evidence="2">
    <location>
        <begin position="177"/>
        <end position="204"/>
    </location>
</feature>
<comment type="caution">
    <text evidence="3">The sequence shown here is derived from an EMBL/GenBank/DDBJ whole genome shotgun (WGS) entry which is preliminary data.</text>
</comment>
<dbReference type="InterPro" id="IPR029063">
    <property type="entry name" value="SAM-dependent_MTases_sf"/>
</dbReference>
<dbReference type="SUPFAM" id="SSF53335">
    <property type="entry name" value="S-adenosyl-L-methionine-dependent methyltransferases"/>
    <property type="match status" value="1"/>
</dbReference>
<feature type="transmembrane region" description="Helical" evidence="2">
    <location>
        <begin position="285"/>
        <end position="306"/>
    </location>
</feature>
<feature type="compositionally biased region" description="Polar residues" evidence="1">
    <location>
        <begin position="69"/>
        <end position="106"/>
    </location>
</feature>
<dbReference type="Pfam" id="PF01564">
    <property type="entry name" value="Spermine_synth"/>
    <property type="match status" value="1"/>
</dbReference>
<protein>
    <recommendedName>
        <fullName evidence="5">Spermidine synthase</fullName>
    </recommendedName>
</protein>
<evidence type="ECO:0000256" key="1">
    <source>
        <dbReference type="SAM" id="MobiDB-lite"/>
    </source>
</evidence>
<keyword evidence="2" id="KW-0472">Membrane</keyword>
<name>A0A1Y1UEX6_9TREE</name>
<dbReference type="STRING" id="4999.A0A1Y1UEX6"/>
<evidence type="ECO:0000313" key="4">
    <source>
        <dbReference type="Proteomes" id="UP000193218"/>
    </source>
</evidence>
<evidence type="ECO:0000256" key="2">
    <source>
        <dbReference type="SAM" id="Phobius"/>
    </source>
</evidence>
<gene>
    <name evidence="3" type="ORF">BD324DRAFT_626451</name>
</gene>
<proteinExistence type="predicted"/>
<reference evidence="3 4" key="1">
    <citation type="submission" date="2017-03" db="EMBL/GenBank/DDBJ databases">
        <title>Widespread Adenine N6-methylation of Active Genes in Fungi.</title>
        <authorList>
            <consortium name="DOE Joint Genome Institute"/>
            <person name="Mondo S.J."/>
            <person name="Dannebaum R.O."/>
            <person name="Kuo R.C."/>
            <person name="Louie K.B."/>
            <person name="Bewick A.J."/>
            <person name="Labutti K."/>
            <person name="Haridas S."/>
            <person name="Kuo A."/>
            <person name="Salamov A."/>
            <person name="Ahrendt S.R."/>
            <person name="Lau R."/>
            <person name="Bowen B.P."/>
            <person name="Lipzen A."/>
            <person name="Sullivan W."/>
            <person name="Andreopoulos W.B."/>
            <person name="Clum A."/>
            <person name="Lindquist E."/>
            <person name="Daum C."/>
            <person name="Northen T.R."/>
            <person name="Ramamoorthy G."/>
            <person name="Schmitz R.J."/>
            <person name="Gryganskyi A."/>
            <person name="Culley D."/>
            <person name="Magnuson J."/>
            <person name="James T.Y."/>
            <person name="O'Malley M.A."/>
            <person name="Stajich J.E."/>
            <person name="Spatafora J.W."/>
            <person name="Visel A."/>
            <person name="Grigoriev I.V."/>
        </authorList>
    </citation>
    <scope>NUCLEOTIDE SEQUENCE [LARGE SCALE GENOMIC DNA]</scope>
    <source>
        <strain evidence="3 4">NRRL Y-17943</strain>
    </source>
</reference>
<feature type="region of interest" description="Disordered" evidence="1">
    <location>
        <begin position="1"/>
        <end position="167"/>
    </location>
</feature>